<gene>
    <name evidence="1" type="ORF">Satyrvirus3_7</name>
</gene>
<sequence>MGNSLEFYEKNNRNLCVNNGLFPTPLKKDHNEMERIGIGLRPIAIANQKLVFNFNSKDVPYNEVQWRYSSDYPLSFIILPPDFKLEIDNNDHKSYYIVDNYGNRLYKAYIKIGGNDNFVSYYKVVPTSSADMK</sequence>
<dbReference type="EMBL" id="MK072439">
    <property type="protein sequence ID" value="AYV85076.1"/>
    <property type="molecule type" value="Genomic_DNA"/>
</dbReference>
<name>A0A3G5ACZ4_9VIRU</name>
<protein>
    <submittedName>
        <fullName evidence="1">Uncharacterized protein</fullName>
    </submittedName>
</protein>
<organism evidence="1">
    <name type="scientific">Satyrvirus sp</name>
    <dbReference type="NCBI Taxonomy" id="2487771"/>
    <lineage>
        <taxon>Viruses</taxon>
        <taxon>Varidnaviria</taxon>
        <taxon>Bamfordvirae</taxon>
        <taxon>Nucleocytoviricota</taxon>
        <taxon>Megaviricetes</taxon>
        <taxon>Imitervirales</taxon>
        <taxon>Mimiviridae</taxon>
        <taxon>Megamimivirinae</taxon>
    </lineage>
</organism>
<accession>A0A3G5ACZ4</accession>
<proteinExistence type="predicted"/>
<reference evidence="1" key="1">
    <citation type="submission" date="2018-10" db="EMBL/GenBank/DDBJ databases">
        <title>Hidden diversity of soil giant viruses.</title>
        <authorList>
            <person name="Schulz F."/>
            <person name="Alteio L."/>
            <person name="Goudeau D."/>
            <person name="Ryan E.M."/>
            <person name="Malmstrom R.R."/>
            <person name="Blanchard J."/>
            <person name="Woyke T."/>
        </authorList>
    </citation>
    <scope>NUCLEOTIDE SEQUENCE</scope>
    <source>
        <strain evidence="1">SAV1</strain>
    </source>
</reference>
<evidence type="ECO:0000313" key="1">
    <source>
        <dbReference type="EMBL" id="AYV85076.1"/>
    </source>
</evidence>